<accession>A0ABQ3BBT0</accession>
<dbReference type="InterPro" id="IPR047111">
    <property type="entry name" value="YbaP-like"/>
</dbReference>
<dbReference type="RefSeq" id="WP_189421086.1">
    <property type="nucleotide sequence ID" value="NZ_BMYZ01000004.1"/>
</dbReference>
<dbReference type="Proteomes" id="UP000619761">
    <property type="component" value="Unassembled WGS sequence"/>
</dbReference>
<dbReference type="EMBL" id="BMYZ01000004">
    <property type="protein sequence ID" value="GGY87158.1"/>
    <property type="molecule type" value="Genomic_DNA"/>
</dbReference>
<protein>
    <recommendedName>
        <fullName evidence="4">TraB/GumN family protein</fullName>
    </recommendedName>
</protein>
<sequence length="289" mass="32323">MSKVFRTLVILAGLVFSQSLFAASTVYEVSKGKQKVYIAGTIHLMRPSDFPVPAEFDSAYKNAQKIYFETDMEKAKTPEFGQRFAQAMMLTNNKTLKDVLSADNWAALQVYSAKSQYPLSQTMMFNPAMVSILITLTESKKLGVADGIDAFYDKAARADNKPIGEMESADEVIAYMQKFSQEDPDKTIESVLKDVENMPSDLEKMIVSWRAGDLDALDASFSERMRKETPMLYQSLIVDRNQKWLPKIEAMLKTPEIEMVLVGSLHLSGSDGLLALLKKAGYKVKPVNL</sequence>
<keyword evidence="1" id="KW-0732">Signal</keyword>
<proteinExistence type="predicted"/>
<dbReference type="PANTHER" id="PTHR40590">
    <property type="entry name" value="CYTOPLASMIC PROTEIN-RELATED"/>
    <property type="match status" value="1"/>
</dbReference>
<evidence type="ECO:0008006" key="4">
    <source>
        <dbReference type="Google" id="ProtNLM"/>
    </source>
</evidence>
<name>A0ABQ3BBT0_9GAMM</name>
<dbReference type="InterPro" id="IPR002816">
    <property type="entry name" value="TraB/PrgY/GumN_fam"/>
</dbReference>
<evidence type="ECO:0000256" key="1">
    <source>
        <dbReference type="SAM" id="SignalP"/>
    </source>
</evidence>
<organism evidence="2 3">
    <name type="scientific">Cellvibrio zantedeschiae</name>
    <dbReference type="NCBI Taxonomy" id="1237077"/>
    <lineage>
        <taxon>Bacteria</taxon>
        <taxon>Pseudomonadati</taxon>
        <taxon>Pseudomonadota</taxon>
        <taxon>Gammaproteobacteria</taxon>
        <taxon>Cellvibrionales</taxon>
        <taxon>Cellvibrionaceae</taxon>
        <taxon>Cellvibrio</taxon>
    </lineage>
</organism>
<gene>
    <name evidence="2" type="ORF">GCM10011613_35440</name>
</gene>
<feature type="signal peptide" evidence="1">
    <location>
        <begin position="1"/>
        <end position="22"/>
    </location>
</feature>
<feature type="chain" id="PRO_5047360102" description="TraB/GumN family protein" evidence="1">
    <location>
        <begin position="23"/>
        <end position="289"/>
    </location>
</feature>
<keyword evidence="3" id="KW-1185">Reference proteome</keyword>
<reference evidence="3" key="1">
    <citation type="journal article" date="2019" name="Int. J. Syst. Evol. Microbiol.">
        <title>The Global Catalogue of Microorganisms (GCM) 10K type strain sequencing project: providing services to taxonomists for standard genome sequencing and annotation.</title>
        <authorList>
            <consortium name="The Broad Institute Genomics Platform"/>
            <consortium name="The Broad Institute Genome Sequencing Center for Infectious Disease"/>
            <person name="Wu L."/>
            <person name="Ma J."/>
        </authorList>
    </citation>
    <scope>NUCLEOTIDE SEQUENCE [LARGE SCALE GENOMIC DNA]</scope>
    <source>
        <strain evidence="3">KCTC 32239</strain>
    </source>
</reference>
<comment type="caution">
    <text evidence="2">The sequence shown here is derived from an EMBL/GenBank/DDBJ whole genome shotgun (WGS) entry which is preliminary data.</text>
</comment>
<evidence type="ECO:0000313" key="3">
    <source>
        <dbReference type="Proteomes" id="UP000619761"/>
    </source>
</evidence>
<dbReference type="Pfam" id="PF01963">
    <property type="entry name" value="TraB_PrgY_gumN"/>
    <property type="match status" value="1"/>
</dbReference>
<dbReference type="PANTHER" id="PTHR40590:SF1">
    <property type="entry name" value="CYTOPLASMIC PROTEIN"/>
    <property type="match status" value="1"/>
</dbReference>
<dbReference type="CDD" id="cd14789">
    <property type="entry name" value="Tiki"/>
    <property type="match status" value="1"/>
</dbReference>
<evidence type="ECO:0000313" key="2">
    <source>
        <dbReference type="EMBL" id="GGY87158.1"/>
    </source>
</evidence>